<sequence length="192" mass="22950">MIGSLRHHGQVPWDDDADIFIAQENRKKTINILESIPNYIAPRHGNLNKFYNIEQSLSVPGYSKRKCGWPMVDIIFYETVNSTHILHRGASLHFYKKKHLFPPRYRVFWNWILPVPRKVESIVEKTYKTKLSTCQDTIWNHRKQNVLHEHPKEVNCSKLEQFFPFVHKVLKNKECREILVKDQRILRDIPCY</sequence>
<dbReference type="OrthoDB" id="419198at2759"/>
<dbReference type="EMBL" id="CAJFCJ010000001">
    <property type="protein sequence ID" value="CAD5111261.1"/>
    <property type="molecule type" value="Genomic_DNA"/>
</dbReference>
<reference evidence="2 3" key="1">
    <citation type="submission" date="2020-08" db="EMBL/GenBank/DDBJ databases">
        <authorList>
            <person name="Hejnol A."/>
        </authorList>
    </citation>
    <scope>NUCLEOTIDE SEQUENCE [LARGE SCALE GENOMIC DNA]</scope>
</reference>
<dbReference type="AlphaFoldDB" id="A0A7I8V6U8"/>
<evidence type="ECO:0000313" key="2">
    <source>
        <dbReference type="EMBL" id="CAD5111261.1"/>
    </source>
</evidence>
<comment type="caution">
    <text evidence="2">The sequence shown here is derived from an EMBL/GenBank/DDBJ whole genome shotgun (WGS) entry which is preliminary data.</text>
</comment>
<dbReference type="Pfam" id="PF04991">
    <property type="entry name" value="LicD"/>
    <property type="match status" value="1"/>
</dbReference>
<protein>
    <recommendedName>
        <fullName evidence="1">LicD/FKTN/FKRP nucleotidyltransferase domain-containing protein</fullName>
    </recommendedName>
</protein>
<evidence type="ECO:0000313" key="3">
    <source>
        <dbReference type="Proteomes" id="UP000549394"/>
    </source>
</evidence>
<dbReference type="Proteomes" id="UP000549394">
    <property type="component" value="Unassembled WGS sequence"/>
</dbReference>
<dbReference type="PANTHER" id="PTHR43404:SF2">
    <property type="entry name" value="LIPOPOLYSACCHARIDE CHOLINEPHOSPHOTRANSFERASE LICD"/>
    <property type="match status" value="1"/>
</dbReference>
<organism evidence="2 3">
    <name type="scientific">Dimorphilus gyrociliatus</name>
    <dbReference type="NCBI Taxonomy" id="2664684"/>
    <lineage>
        <taxon>Eukaryota</taxon>
        <taxon>Metazoa</taxon>
        <taxon>Spiralia</taxon>
        <taxon>Lophotrochozoa</taxon>
        <taxon>Annelida</taxon>
        <taxon>Polychaeta</taxon>
        <taxon>Polychaeta incertae sedis</taxon>
        <taxon>Dinophilidae</taxon>
        <taxon>Dimorphilus</taxon>
    </lineage>
</organism>
<feature type="domain" description="LicD/FKTN/FKRP nucleotidyltransferase" evidence="1">
    <location>
        <begin position="1"/>
        <end position="59"/>
    </location>
</feature>
<dbReference type="PANTHER" id="PTHR43404">
    <property type="entry name" value="LIPOPOLYSACCHARIDE CHOLINEPHOSPHOTRANSFERASE LICD"/>
    <property type="match status" value="1"/>
</dbReference>
<name>A0A7I8V6U8_9ANNE</name>
<dbReference type="InterPro" id="IPR007074">
    <property type="entry name" value="LicD/FKTN/FKRP_NTP_transf"/>
</dbReference>
<gene>
    <name evidence="2" type="ORF">DGYR_LOCUS582</name>
</gene>
<evidence type="ECO:0000259" key="1">
    <source>
        <dbReference type="Pfam" id="PF04991"/>
    </source>
</evidence>
<keyword evidence="3" id="KW-1185">Reference proteome</keyword>
<proteinExistence type="predicted"/>
<accession>A0A7I8V6U8</accession>
<dbReference type="InterPro" id="IPR052942">
    <property type="entry name" value="LPS_cholinephosphotransferase"/>
</dbReference>
<dbReference type="GO" id="GO:0009100">
    <property type="term" value="P:glycoprotein metabolic process"/>
    <property type="evidence" value="ECO:0007669"/>
    <property type="project" value="UniProtKB-ARBA"/>
</dbReference>